<gene>
    <name evidence="2" type="ORF">CAUJ_LOCUS14453</name>
</gene>
<name>A0A8S1HQY5_9PELO</name>
<reference evidence="2" key="1">
    <citation type="submission" date="2020-10" db="EMBL/GenBank/DDBJ databases">
        <authorList>
            <person name="Kikuchi T."/>
        </authorList>
    </citation>
    <scope>NUCLEOTIDE SEQUENCE</scope>
    <source>
        <strain evidence="2">NKZ352</strain>
    </source>
</reference>
<evidence type="ECO:0000313" key="2">
    <source>
        <dbReference type="EMBL" id="CAD6198547.1"/>
    </source>
</evidence>
<proteinExistence type="predicted"/>
<evidence type="ECO:0000313" key="3">
    <source>
        <dbReference type="Proteomes" id="UP000835052"/>
    </source>
</evidence>
<dbReference type="EMBL" id="CAJGYM010000129">
    <property type="protein sequence ID" value="CAD6198547.1"/>
    <property type="molecule type" value="Genomic_DNA"/>
</dbReference>
<comment type="caution">
    <text evidence="2">The sequence shown here is derived from an EMBL/GenBank/DDBJ whole genome shotgun (WGS) entry which is preliminary data.</text>
</comment>
<feature type="compositionally biased region" description="Basic and acidic residues" evidence="1">
    <location>
        <begin position="1"/>
        <end position="10"/>
    </location>
</feature>
<feature type="compositionally biased region" description="Basic residues" evidence="1">
    <location>
        <begin position="11"/>
        <end position="22"/>
    </location>
</feature>
<protein>
    <submittedName>
        <fullName evidence="2">Uncharacterized protein</fullName>
    </submittedName>
</protein>
<accession>A0A8S1HQY5</accession>
<dbReference type="Proteomes" id="UP000835052">
    <property type="component" value="Unassembled WGS sequence"/>
</dbReference>
<sequence length="270" mass="31483">MRRNEEDRSHDHYRHGYPRRRHNEGPRHSRPWEDRLRPIRQSNHFGLPNGQRARAGGNLPQQQVPVAQNQGPPLRERGQDRGPRHIEVMLERIVANQQELPPMPQDDVQVQRLINQAVREVNRPAIQRNRERPSEGIKMQTAIELDQREINCWDELESDMSSKNLRFGSSPPGEVDFPASNLDSVAGLRMWDQERTMAEARESLSPDSQNSPIDIRRLLERVEAHLNFSESDYLVITQTEKELQDRLDKLKKDLEKIDDLLLRIQSISIS</sequence>
<feature type="compositionally biased region" description="Basic and acidic residues" evidence="1">
    <location>
        <begin position="23"/>
        <end position="37"/>
    </location>
</feature>
<keyword evidence="3" id="KW-1185">Reference proteome</keyword>
<dbReference type="AlphaFoldDB" id="A0A8S1HQY5"/>
<feature type="region of interest" description="Disordered" evidence="1">
    <location>
        <begin position="1"/>
        <end position="57"/>
    </location>
</feature>
<evidence type="ECO:0000256" key="1">
    <source>
        <dbReference type="SAM" id="MobiDB-lite"/>
    </source>
</evidence>
<organism evidence="2 3">
    <name type="scientific">Caenorhabditis auriculariae</name>
    <dbReference type="NCBI Taxonomy" id="2777116"/>
    <lineage>
        <taxon>Eukaryota</taxon>
        <taxon>Metazoa</taxon>
        <taxon>Ecdysozoa</taxon>
        <taxon>Nematoda</taxon>
        <taxon>Chromadorea</taxon>
        <taxon>Rhabditida</taxon>
        <taxon>Rhabditina</taxon>
        <taxon>Rhabditomorpha</taxon>
        <taxon>Rhabditoidea</taxon>
        <taxon>Rhabditidae</taxon>
        <taxon>Peloderinae</taxon>
        <taxon>Caenorhabditis</taxon>
    </lineage>
</organism>